<dbReference type="RefSeq" id="WP_015247615.1">
    <property type="nucleotide sequence ID" value="NC_019892.1"/>
</dbReference>
<accession>L0DI12</accession>
<dbReference type="KEGG" id="saci:Sinac_4291"/>
<organism evidence="1 2">
    <name type="scientific">Singulisphaera acidiphila (strain ATCC BAA-1392 / DSM 18658 / VKM B-2454 / MOB10)</name>
    <dbReference type="NCBI Taxonomy" id="886293"/>
    <lineage>
        <taxon>Bacteria</taxon>
        <taxon>Pseudomonadati</taxon>
        <taxon>Planctomycetota</taxon>
        <taxon>Planctomycetia</taxon>
        <taxon>Isosphaerales</taxon>
        <taxon>Isosphaeraceae</taxon>
        <taxon>Singulisphaera</taxon>
    </lineage>
</organism>
<dbReference type="AlphaFoldDB" id="L0DI12"/>
<dbReference type="Proteomes" id="UP000010798">
    <property type="component" value="Chromosome"/>
</dbReference>
<proteinExistence type="predicted"/>
<keyword evidence="2" id="KW-1185">Reference proteome</keyword>
<protein>
    <submittedName>
        <fullName evidence="1">Uncharacterized protein</fullName>
    </submittedName>
</protein>
<reference evidence="1 2" key="1">
    <citation type="submission" date="2012-02" db="EMBL/GenBank/DDBJ databases">
        <title>Complete sequence of chromosome of Singulisphaera acidiphila DSM 18658.</title>
        <authorList>
            <consortium name="US DOE Joint Genome Institute (JGI-PGF)"/>
            <person name="Lucas S."/>
            <person name="Copeland A."/>
            <person name="Lapidus A."/>
            <person name="Glavina del Rio T."/>
            <person name="Dalin E."/>
            <person name="Tice H."/>
            <person name="Bruce D."/>
            <person name="Goodwin L."/>
            <person name="Pitluck S."/>
            <person name="Peters L."/>
            <person name="Ovchinnikova G."/>
            <person name="Chertkov O."/>
            <person name="Kyrpides N."/>
            <person name="Mavromatis K."/>
            <person name="Ivanova N."/>
            <person name="Brettin T."/>
            <person name="Detter J.C."/>
            <person name="Han C."/>
            <person name="Larimer F."/>
            <person name="Land M."/>
            <person name="Hauser L."/>
            <person name="Markowitz V."/>
            <person name="Cheng J.-F."/>
            <person name="Hugenholtz P."/>
            <person name="Woyke T."/>
            <person name="Wu D."/>
            <person name="Tindall B."/>
            <person name="Pomrenke H."/>
            <person name="Brambilla E."/>
            <person name="Klenk H.-P."/>
            <person name="Eisen J.A."/>
        </authorList>
    </citation>
    <scope>NUCLEOTIDE SEQUENCE [LARGE SCALE GENOMIC DNA]</scope>
    <source>
        <strain evidence="2">ATCC BAA-1392 / DSM 18658 / VKM B-2454 / MOB10</strain>
    </source>
</reference>
<sequence>MFASLKAFAPAPGADEPKVEVRIVDGANSHDGESVPPGRSRRCSWTAAGSHDEANGVGNIFF</sequence>
<evidence type="ECO:0000313" key="1">
    <source>
        <dbReference type="EMBL" id="AGA28490.1"/>
    </source>
</evidence>
<dbReference type="EMBL" id="CP003364">
    <property type="protein sequence ID" value="AGA28490.1"/>
    <property type="molecule type" value="Genomic_DNA"/>
</dbReference>
<gene>
    <name evidence="1" type="ordered locus">Sinac_4291</name>
</gene>
<dbReference type="HOGENOM" id="CLU_2901828_0_0_0"/>
<name>L0DI12_SINAD</name>
<evidence type="ECO:0000313" key="2">
    <source>
        <dbReference type="Proteomes" id="UP000010798"/>
    </source>
</evidence>